<keyword evidence="3" id="KW-1185">Reference proteome</keyword>
<dbReference type="OrthoDB" id="2794562at2759"/>
<dbReference type="Proteomes" id="UP000703269">
    <property type="component" value="Unassembled WGS sequence"/>
</dbReference>
<dbReference type="SUPFAM" id="SSF81383">
    <property type="entry name" value="F-box domain"/>
    <property type="match status" value="1"/>
</dbReference>
<dbReference type="EMBL" id="BPQB01000009">
    <property type="protein sequence ID" value="GJE88244.1"/>
    <property type="molecule type" value="Genomic_DNA"/>
</dbReference>
<dbReference type="AlphaFoldDB" id="A0A9P3G5I0"/>
<protein>
    <submittedName>
        <fullName evidence="2">F-box protein</fullName>
    </submittedName>
</protein>
<sequence>MKEAIPLPVELIDEIVGYAKLDRRSLQACASVCKAWNAVTRAHVFRRVKVDDEPKLSDLESLLQANPDIGLSVRELTFGPFTPTKTYRASIRWAVRIPQVLPPLLPLVQTIRFVRLSDAGEYCDAAFFRGFTAFASATRLVLDDSALNIPTLRAFACSLPRLQELVVLGMLPLMVTVWKAPPLVCRPRFTALMLDFAVQPSTTMADFLDWFQKSDARHTVRSLDLAVKVLDAKPVNSLLAAIGPTLEHLGLKLQALFSSSWEFDLIKGAVSIAPCRNLRSLRLFNPLTRAMVAFLKEVPPKNLHTLTFHVTLGKSFDTENPEGFELLAREIDSERYGDVETVHFVHDGFIPLSEVRKGLQKVFPALHKRKALHVSEEDRPCRK</sequence>
<gene>
    <name evidence="2" type="ORF">PsYK624_043270</name>
</gene>
<dbReference type="Pfam" id="PF12937">
    <property type="entry name" value="F-box-like"/>
    <property type="match status" value="1"/>
</dbReference>
<comment type="caution">
    <text evidence="2">The sequence shown here is derived from an EMBL/GenBank/DDBJ whole genome shotgun (WGS) entry which is preliminary data.</text>
</comment>
<proteinExistence type="predicted"/>
<dbReference type="InterPro" id="IPR001810">
    <property type="entry name" value="F-box_dom"/>
</dbReference>
<feature type="domain" description="F-box" evidence="1">
    <location>
        <begin position="7"/>
        <end position="47"/>
    </location>
</feature>
<accession>A0A9P3G5I0</accession>
<reference evidence="2 3" key="1">
    <citation type="submission" date="2021-08" db="EMBL/GenBank/DDBJ databases">
        <title>Draft Genome Sequence of Phanerochaete sordida strain YK-624.</title>
        <authorList>
            <person name="Mori T."/>
            <person name="Dohra H."/>
            <person name="Suzuki T."/>
            <person name="Kawagishi H."/>
            <person name="Hirai H."/>
        </authorList>
    </citation>
    <scope>NUCLEOTIDE SEQUENCE [LARGE SCALE GENOMIC DNA]</scope>
    <source>
        <strain evidence="2 3">YK-624</strain>
    </source>
</reference>
<evidence type="ECO:0000259" key="1">
    <source>
        <dbReference type="Pfam" id="PF12937"/>
    </source>
</evidence>
<evidence type="ECO:0000313" key="2">
    <source>
        <dbReference type="EMBL" id="GJE88244.1"/>
    </source>
</evidence>
<name>A0A9P3G5I0_9APHY</name>
<evidence type="ECO:0000313" key="3">
    <source>
        <dbReference type="Proteomes" id="UP000703269"/>
    </source>
</evidence>
<dbReference type="InterPro" id="IPR036047">
    <property type="entry name" value="F-box-like_dom_sf"/>
</dbReference>
<organism evidence="2 3">
    <name type="scientific">Phanerochaete sordida</name>
    <dbReference type="NCBI Taxonomy" id="48140"/>
    <lineage>
        <taxon>Eukaryota</taxon>
        <taxon>Fungi</taxon>
        <taxon>Dikarya</taxon>
        <taxon>Basidiomycota</taxon>
        <taxon>Agaricomycotina</taxon>
        <taxon>Agaricomycetes</taxon>
        <taxon>Polyporales</taxon>
        <taxon>Phanerochaetaceae</taxon>
        <taxon>Phanerochaete</taxon>
    </lineage>
</organism>